<dbReference type="InterPro" id="IPR010982">
    <property type="entry name" value="Lambda_DNA-bd_dom_sf"/>
</dbReference>
<gene>
    <name evidence="1" type="ORF">DES31_0467</name>
</gene>
<evidence type="ECO:0000313" key="1">
    <source>
        <dbReference type="EMBL" id="RKR77143.1"/>
    </source>
</evidence>
<sequence>MDQKEIYQALKDKGLNAVILAKALDVSVQAISSTIKKGKGSLRIANAISIAIDKPIEKTFPYYEEKQLQQQARKQQIEQLKTKLSQEN</sequence>
<reference evidence="1 2" key="1">
    <citation type="submission" date="2018-10" db="EMBL/GenBank/DDBJ databases">
        <title>Genomic Encyclopedia of Type Strains, Phase IV (KMG-IV): sequencing the most valuable type-strain genomes for metagenomic binning, comparative biology and taxonomic classification.</title>
        <authorList>
            <person name="Goeker M."/>
        </authorList>
    </citation>
    <scope>NUCLEOTIDE SEQUENCE [LARGE SCALE GENOMIC DNA]</scope>
    <source>
        <strain evidence="1 2">DSM 23800</strain>
    </source>
</reference>
<keyword evidence="2" id="KW-1185">Reference proteome</keyword>
<proteinExistence type="predicted"/>
<dbReference type="RefSeq" id="WP_121121589.1">
    <property type="nucleotide sequence ID" value="NZ_CP016604.1"/>
</dbReference>
<dbReference type="EMBL" id="RBJC01000004">
    <property type="protein sequence ID" value="RKR77143.1"/>
    <property type="molecule type" value="Genomic_DNA"/>
</dbReference>
<dbReference type="Gene3D" id="1.10.260.40">
    <property type="entry name" value="lambda repressor-like DNA-binding domains"/>
    <property type="match status" value="1"/>
</dbReference>
<protein>
    <recommendedName>
        <fullName evidence="3">Nlp family transcriptional regulator</fullName>
    </recommendedName>
</protein>
<evidence type="ECO:0008006" key="3">
    <source>
        <dbReference type="Google" id="ProtNLM"/>
    </source>
</evidence>
<accession>A0A420XIU3</accession>
<dbReference type="GO" id="GO:0003677">
    <property type="term" value="F:DNA binding"/>
    <property type="evidence" value="ECO:0007669"/>
    <property type="project" value="InterPro"/>
</dbReference>
<dbReference type="Proteomes" id="UP000280099">
    <property type="component" value="Unassembled WGS sequence"/>
</dbReference>
<name>A0A420XIU3_9PAST</name>
<dbReference type="OrthoDB" id="5683648at2"/>
<organism evidence="1 2">
    <name type="scientific">Otariodibacter oris</name>
    <dbReference type="NCBI Taxonomy" id="1032623"/>
    <lineage>
        <taxon>Bacteria</taxon>
        <taxon>Pseudomonadati</taxon>
        <taxon>Pseudomonadota</taxon>
        <taxon>Gammaproteobacteria</taxon>
        <taxon>Pasteurellales</taxon>
        <taxon>Pasteurellaceae</taxon>
        <taxon>Otariodibacter</taxon>
    </lineage>
</organism>
<dbReference type="AlphaFoldDB" id="A0A420XIU3"/>
<comment type="caution">
    <text evidence="1">The sequence shown here is derived from an EMBL/GenBank/DDBJ whole genome shotgun (WGS) entry which is preliminary data.</text>
</comment>
<evidence type="ECO:0000313" key="2">
    <source>
        <dbReference type="Proteomes" id="UP000280099"/>
    </source>
</evidence>